<sequence>MIQSIEQFVHTFARPETIQRAKTYHRQGNVRKLLSDRKGEWKAVVLGHEIYDVHFTIENDLPKTYSCTCPAYEAYPGLCKHLIACLYEYENRLAPAKEALPKEQKGERDVNRLIDSFADLFEVEATTEKEELLIEYVVHVHPAKMFVGSGFVEIELKVGIDRTYVVFDLLKWLEVLEEQRTYFFTKNFSYNPDEHKLSDEDQEKMDLLLTIVRMREDDVSFRGERRLFVPGPAFSSLLSNINTTQLSLVIHQNTMPIKHIHFPDERNTPLQISVMKTDSGGMLLHWTNMETSYYFGSDYRAILTEDTLYILSEEQNLVFVKFFHRMQREEGKLHIPHRLFEQFYSYVLLQLKKVAKVVIEPEVEQKIQQHDLKATLYVDEVNEQLNAKLYFSYGEHTFNPHEEQVTNDDYYQIRDIKQENQVMAAIEQVPFTYNERGLTIRGEDEMAHFLLFDLNELAKSMDINVSENVQERIYTPAEMPTVEVNYNQQHDWLDINFQFSGLDEEESISLLKAMREKRSFVQLNNGQYVNLTRDELKNMSDVLNQLGREHVESTSVQAPLYHAFQLNEEAAVTISDKVSRCIQDIESPKDLNVTVPTNLETIMRDYQKTGFQWMTALSKYGFGGILADDMGLGKTIQTIAYLAKQYEGRREGKSLIISPASLVYNWQREIERFAPQLDVVIIDGNKEERKKKLTKDAQLFITSYPLMQRDEELYAPVVFDHLVLDEAQHLKNEQAKTTKVVRSLRKRQAFALSGTPVENKKEELYSIFSIVMPELFDSKRKFSDLDNRAVHRRIKPFLLRRLKTEVLKELPEKQEIIQYTELSELQKQLYVTQVEQISSHLSRAVKENAFQEERFHILAGLTKLRQICCHPGLVMQEEGGRSGKLDFLLDYVEQGIASGKRMVIFSQFTSMLAIIRKQFDERKFGYHYLDGSTPVADRLSLTQQFNEGEHSLFLISLKAGGTGLNLTGGDTVILYDLWWNPAVEEQAADRVHRFGQTKQVDIVRLVTTGTIEEKIAALQQDKKSLIDDLIQPGETLIQSMNPEELHQLISFN</sequence>
<dbReference type="SUPFAM" id="SSF52540">
    <property type="entry name" value="P-loop containing nucleoside triphosphate hydrolases"/>
    <property type="match status" value="2"/>
</dbReference>
<keyword evidence="1" id="KW-0378">Hydrolase</keyword>
<gene>
    <name evidence="6" type="ORF">JOD17_000734</name>
</gene>
<keyword evidence="6" id="KW-0347">Helicase</keyword>
<dbReference type="InterPro" id="IPR014001">
    <property type="entry name" value="Helicase_ATP-bd"/>
</dbReference>
<evidence type="ECO:0000259" key="3">
    <source>
        <dbReference type="PROSITE" id="PS50966"/>
    </source>
</evidence>
<dbReference type="PROSITE" id="PS51192">
    <property type="entry name" value="HELICASE_ATP_BIND_1"/>
    <property type="match status" value="1"/>
</dbReference>
<dbReference type="InterPro" id="IPR027417">
    <property type="entry name" value="P-loop_NTPase"/>
</dbReference>
<dbReference type="RefSeq" id="WP_204695745.1">
    <property type="nucleotide sequence ID" value="NZ_JAFBEC010000002.1"/>
</dbReference>
<dbReference type="Pfam" id="PF04434">
    <property type="entry name" value="SWIM"/>
    <property type="match status" value="1"/>
</dbReference>
<evidence type="ECO:0000313" key="7">
    <source>
        <dbReference type="Proteomes" id="UP000741863"/>
    </source>
</evidence>
<keyword evidence="6" id="KW-0067">ATP-binding</keyword>
<keyword evidence="2" id="KW-0479">Metal-binding</keyword>
<keyword evidence="6" id="KW-0547">Nucleotide-binding</keyword>
<evidence type="ECO:0000256" key="2">
    <source>
        <dbReference type="PROSITE-ProRule" id="PRU00325"/>
    </source>
</evidence>
<evidence type="ECO:0000259" key="5">
    <source>
        <dbReference type="PROSITE" id="PS51194"/>
    </source>
</evidence>
<evidence type="ECO:0000313" key="6">
    <source>
        <dbReference type="EMBL" id="MBM7631642.1"/>
    </source>
</evidence>
<protein>
    <submittedName>
        <fullName evidence="6">SNF2 family DNA or RNA helicase</fullName>
    </submittedName>
</protein>
<dbReference type="PROSITE" id="PS51194">
    <property type="entry name" value="HELICASE_CTER"/>
    <property type="match status" value="1"/>
</dbReference>
<dbReference type="InterPro" id="IPR001650">
    <property type="entry name" value="Helicase_C-like"/>
</dbReference>
<feature type="domain" description="SWIM-type" evidence="3">
    <location>
        <begin position="51"/>
        <end position="90"/>
    </location>
</feature>
<organism evidence="6 7">
    <name type="scientific">Geomicrobium sediminis</name>
    <dbReference type="NCBI Taxonomy" id="1347788"/>
    <lineage>
        <taxon>Bacteria</taxon>
        <taxon>Bacillati</taxon>
        <taxon>Bacillota</taxon>
        <taxon>Bacilli</taxon>
        <taxon>Bacillales</taxon>
        <taxon>Geomicrobium</taxon>
    </lineage>
</organism>
<accession>A0ABS2P898</accession>
<dbReference type="PROSITE" id="PS50966">
    <property type="entry name" value="ZF_SWIM"/>
    <property type="match status" value="1"/>
</dbReference>
<proteinExistence type="predicted"/>
<dbReference type="CDD" id="cd18793">
    <property type="entry name" value="SF2_C_SNF"/>
    <property type="match status" value="1"/>
</dbReference>
<keyword evidence="2" id="KW-0863">Zinc-finger</keyword>
<keyword evidence="7" id="KW-1185">Reference proteome</keyword>
<keyword evidence="2" id="KW-0862">Zinc</keyword>
<dbReference type="InterPro" id="IPR013663">
    <property type="entry name" value="Helicase_SWF/SNF/SWI_bac"/>
</dbReference>
<dbReference type="InterPro" id="IPR049730">
    <property type="entry name" value="SNF2/RAD54-like_C"/>
</dbReference>
<dbReference type="Pfam" id="PF00176">
    <property type="entry name" value="SNF2-rel_dom"/>
    <property type="match status" value="1"/>
</dbReference>
<dbReference type="InterPro" id="IPR038718">
    <property type="entry name" value="SNF2-like_sf"/>
</dbReference>
<dbReference type="Proteomes" id="UP000741863">
    <property type="component" value="Unassembled WGS sequence"/>
</dbReference>
<dbReference type="SMART" id="SM00487">
    <property type="entry name" value="DEXDc"/>
    <property type="match status" value="1"/>
</dbReference>
<dbReference type="PANTHER" id="PTHR10799">
    <property type="entry name" value="SNF2/RAD54 HELICASE FAMILY"/>
    <property type="match status" value="1"/>
</dbReference>
<evidence type="ECO:0000256" key="1">
    <source>
        <dbReference type="ARBA" id="ARBA00022801"/>
    </source>
</evidence>
<dbReference type="Gene3D" id="3.40.50.300">
    <property type="entry name" value="P-loop containing nucleotide triphosphate hydrolases"/>
    <property type="match status" value="1"/>
</dbReference>
<name>A0ABS2P898_9BACL</name>
<dbReference type="Pfam" id="PF08455">
    <property type="entry name" value="SNF2_assoc"/>
    <property type="match status" value="1"/>
</dbReference>
<dbReference type="Gene3D" id="3.40.50.10810">
    <property type="entry name" value="Tandem AAA-ATPase domain"/>
    <property type="match status" value="1"/>
</dbReference>
<feature type="domain" description="Helicase C-terminal" evidence="5">
    <location>
        <begin position="884"/>
        <end position="1048"/>
    </location>
</feature>
<feature type="domain" description="Helicase ATP-binding" evidence="4">
    <location>
        <begin position="615"/>
        <end position="774"/>
    </location>
</feature>
<reference evidence="6 7" key="1">
    <citation type="submission" date="2021-01" db="EMBL/GenBank/DDBJ databases">
        <title>Genomic Encyclopedia of Type Strains, Phase IV (KMG-IV): sequencing the most valuable type-strain genomes for metagenomic binning, comparative biology and taxonomic classification.</title>
        <authorList>
            <person name="Goeker M."/>
        </authorList>
    </citation>
    <scope>NUCLEOTIDE SEQUENCE [LARGE SCALE GENOMIC DNA]</scope>
    <source>
        <strain evidence="6 7">DSM 25540</strain>
    </source>
</reference>
<dbReference type="InterPro" id="IPR007527">
    <property type="entry name" value="Znf_SWIM"/>
</dbReference>
<dbReference type="EMBL" id="JAFBEC010000002">
    <property type="protein sequence ID" value="MBM7631642.1"/>
    <property type="molecule type" value="Genomic_DNA"/>
</dbReference>
<dbReference type="InterPro" id="IPR000330">
    <property type="entry name" value="SNF2_N"/>
</dbReference>
<comment type="caution">
    <text evidence="6">The sequence shown here is derived from an EMBL/GenBank/DDBJ whole genome shotgun (WGS) entry which is preliminary data.</text>
</comment>
<evidence type="ECO:0000259" key="4">
    <source>
        <dbReference type="PROSITE" id="PS51192"/>
    </source>
</evidence>
<dbReference type="GO" id="GO:0004386">
    <property type="term" value="F:helicase activity"/>
    <property type="evidence" value="ECO:0007669"/>
    <property type="project" value="UniProtKB-KW"/>
</dbReference>
<dbReference type="Pfam" id="PF00271">
    <property type="entry name" value="Helicase_C"/>
    <property type="match status" value="1"/>
</dbReference>
<dbReference type="SMART" id="SM00490">
    <property type="entry name" value="HELICc"/>
    <property type="match status" value="1"/>
</dbReference>